<dbReference type="InterPro" id="IPR016039">
    <property type="entry name" value="Thiolase-like"/>
</dbReference>
<dbReference type="EC" id="2.3.1.9" evidence="2"/>
<organism evidence="10 11">
    <name type="scientific">Actinophytocola xinjiangensis</name>
    <dbReference type="NCBI Taxonomy" id="485602"/>
    <lineage>
        <taxon>Bacteria</taxon>
        <taxon>Bacillati</taxon>
        <taxon>Actinomycetota</taxon>
        <taxon>Actinomycetes</taxon>
        <taxon>Pseudonocardiales</taxon>
        <taxon>Pseudonocardiaceae</taxon>
    </lineage>
</organism>
<feature type="active site" description="Proton acceptor" evidence="6">
    <location>
        <position position="354"/>
    </location>
</feature>
<dbReference type="AlphaFoldDB" id="A0A7Z0WR52"/>
<feature type="domain" description="Thiolase C-terminal" evidence="9">
    <location>
        <begin position="275"/>
        <end position="396"/>
    </location>
</feature>
<feature type="domain" description="Thiolase N-terminal" evidence="8">
    <location>
        <begin position="5"/>
        <end position="267"/>
    </location>
</feature>
<gene>
    <name evidence="10" type="ORF">BLA60_01160</name>
</gene>
<evidence type="ECO:0000313" key="11">
    <source>
        <dbReference type="Proteomes" id="UP000185696"/>
    </source>
</evidence>
<dbReference type="RefSeq" id="WP_075130781.1">
    <property type="nucleotide sequence ID" value="NZ_MSIF01000001.1"/>
</dbReference>
<keyword evidence="11" id="KW-1185">Reference proteome</keyword>
<dbReference type="NCBIfam" id="NF004853">
    <property type="entry name" value="PRK06205.1"/>
    <property type="match status" value="1"/>
</dbReference>
<dbReference type="PROSITE" id="PS00737">
    <property type="entry name" value="THIOLASE_2"/>
    <property type="match status" value="1"/>
</dbReference>
<dbReference type="PIRSF" id="PIRSF000429">
    <property type="entry name" value="Ac-CoA_Ac_transf"/>
    <property type="match status" value="1"/>
</dbReference>
<evidence type="ECO:0000313" key="10">
    <source>
        <dbReference type="EMBL" id="OLF13833.1"/>
    </source>
</evidence>
<dbReference type="PANTHER" id="PTHR18919:SF107">
    <property type="entry name" value="ACETYL-COA ACETYLTRANSFERASE, CYTOSOLIC"/>
    <property type="match status" value="1"/>
</dbReference>
<comment type="similarity">
    <text evidence="1 7">Belongs to the thiolase-like superfamily. Thiolase family.</text>
</comment>
<dbReference type="Gene3D" id="3.40.47.10">
    <property type="match status" value="2"/>
</dbReference>
<dbReference type="PANTHER" id="PTHR18919">
    <property type="entry name" value="ACETYL-COA C-ACYLTRANSFERASE"/>
    <property type="match status" value="1"/>
</dbReference>
<dbReference type="InterPro" id="IPR020616">
    <property type="entry name" value="Thiolase_N"/>
</dbReference>
<dbReference type="InterPro" id="IPR020613">
    <property type="entry name" value="Thiolase_CS"/>
</dbReference>
<protein>
    <recommendedName>
        <fullName evidence="5">Probable acetyl-CoA acetyltransferase</fullName>
        <ecNumber evidence="2">2.3.1.9</ecNumber>
    </recommendedName>
</protein>
<evidence type="ECO:0000256" key="1">
    <source>
        <dbReference type="ARBA" id="ARBA00010982"/>
    </source>
</evidence>
<dbReference type="CDD" id="cd00751">
    <property type="entry name" value="thiolase"/>
    <property type="match status" value="1"/>
</dbReference>
<dbReference type="OrthoDB" id="4440515at2"/>
<proteinExistence type="inferred from homology"/>
<evidence type="ECO:0000256" key="6">
    <source>
        <dbReference type="PIRSR" id="PIRSR000429-1"/>
    </source>
</evidence>
<feature type="active site" description="Acyl-thioester intermediate" evidence="6">
    <location>
        <position position="88"/>
    </location>
</feature>
<keyword evidence="4 7" id="KW-0012">Acyltransferase</keyword>
<dbReference type="Pfam" id="PF02803">
    <property type="entry name" value="Thiolase_C"/>
    <property type="match status" value="1"/>
</dbReference>
<dbReference type="GO" id="GO:0003985">
    <property type="term" value="F:acetyl-CoA C-acetyltransferase activity"/>
    <property type="evidence" value="ECO:0007669"/>
    <property type="project" value="UniProtKB-EC"/>
</dbReference>
<evidence type="ECO:0000256" key="3">
    <source>
        <dbReference type="ARBA" id="ARBA00022679"/>
    </source>
</evidence>
<evidence type="ECO:0000256" key="4">
    <source>
        <dbReference type="ARBA" id="ARBA00023315"/>
    </source>
</evidence>
<dbReference type="NCBIfam" id="TIGR01930">
    <property type="entry name" value="AcCoA-C-Actrans"/>
    <property type="match status" value="1"/>
</dbReference>
<dbReference type="InterPro" id="IPR002155">
    <property type="entry name" value="Thiolase"/>
</dbReference>
<comment type="caution">
    <text evidence="10">The sequence shown here is derived from an EMBL/GenBank/DDBJ whole genome shotgun (WGS) entry which is preliminary data.</text>
</comment>
<dbReference type="FunFam" id="3.40.47.10:FF:000010">
    <property type="entry name" value="Acetyl-CoA acetyltransferase (Thiolase)"/>
    <property type="match status" value="1"/>
</dbReference>
<evidence type="ECO:0000259" key="8">
    <source>
        <dbReference type="Pfam" id="PF00108"/>
    </source>
</evidence>
<keyword evidence="3 7" id="KW-0808">Transferase</keyword>
<evidence type="ECO:0000256" key="2">
    <source>
        <dbReference type="ARBA" id="ARBA00012705"/>
    </source>
</evidence>
<name>A0A7Z0WR52_9PSEU</name>
<dbReference type="EMBL" id="MSIF01000001">
    <property type="protein sequence ID" value="OLF13833.1"/>
    <property type="molecule type" value="Genomic_DNA"/>
</dbReference>
<reference evidence="10 11" key="1">
    <citation type="submission" date="2016-12" db="EMBL/GenBank/DDBJ databases">
        <title>The draft genome sequence of Actinophytocola xinjiangensis.</title>
        <authorList>
            <person name="Wang W."/>
            <person name="Yuan L."/>
        </authorList>
    </citation>
    <scope>NUCLEOTIDE SEQUENCE [LARGE SCALE GENOMIC DNA]</scope>
    <source>
        <strain evidence="10 11">CGMCC 4.4663</strain>
    </source>
</reference>
<dbReference type="Proteomes" id="UP000185696">
    <property type="component" value="Unassembled WGS sequence"/>
</dbReference>
<dbReference type="Pfam" id="PF00108">
    <property type="entry name" value="Thiolase_N"/>
    <property type="match status" value="1"/>
</dbReference>
<dbReference type="InterPro" id="IPR020617">
    <property type="entry name" value="Thiolase_C"/>
</dbReference>
<evidence type="ECO:0000256" key="7">
    <source>
        <dbReference type="RuleBase" id="RU003557"/>
    </source>
</evidence>
<feature type="active site" description="Proton acceptor" evidence="6">
    <location>
        <position position="384"/>
    </location>
</feature>
<dbReference type="SUPFAM" id="SSF53901">
    <property type="entry name" value="Thiolase-like"/>
    <property type="match status" value="2"/>
</dbReference>
<evidence type="ECO:0000259" key="9">
    <source>
        <dbReference type="Pfam" id="PF02803"/>
    </source>
</evidence>
<sequence>MRRAAIVTPLRTPVGAFGATLRPVPVEDLAATVVKAVVARSGVDPAQVDDVVFAQSYANAETPCVGRWAALHAGLPVEVPGMQLDRRCAGGLQAVATAAMMVQTGVADVVLAGGVESMSNAEHYTTGVRWGSRSGGVQLWDRLDRGRERSQPEWRFGKISGMVETAENVARRHGITREQADAYAARSHQRAAAAWDAGRFSAEVVPVEVPQRRGDPVVFDRDEGVRPDSTPEALARLRTIFPDGTVTAGNASQQNDAAAACLVVAEDRLDALGLTPLGFLVGWAAAGCDPAEMGIGPVPAVAKLFARTGLSFDDLGLVELNEAFAAQVLGVLQGWGWDDPDRLNVNGGGVSLGHPIAATGVRILTSLLHEMDRRGVRYGLETMCVGGGQGMAAVFESAR</sequence>
<accession>A0A7Z0WR52</accession>
<evidence type="ECO:0000256" key="5">
    <source>
        <dbReference type="ARBA" id="ARBA00040529"/>
    </source>
</evidence>